<evidence type="ECO:0000313" key="1">
    <source>
        <dbReference type="EMBL" id="QJA50392.1"/>
    </source>
</evidence>
<dbReference type="AlphaFoldDB" id="A0A6H1ZSF1"/>
<dbReference type="EMBL" id="MT144852">
    <property type="protein sequence ID" value="QJI00447.1"/>
    <property type="molecule type" value="Genomic_DNA"/>
</dbReference>
<dbReference type="SUPFAM" id="SSF56784">
    <property type="entry name" value="HAD-like"/>
    <property type="match status" value="1"/>
</dbReference>
<organism evidence="1">
    <name type="scientific">viral metagenome</name>
    <dbReference type="NCBI Taxonomy" id="1070528"/>
    <lineage>
        <taxon>unclassified sequences</taxon>
        <taxon>metagenomes</taxon>
        <taxon>organismal metagenomes</taxon>
    </lineage>
</organism>
<dbReference type="Gene3D" id="3.40.50.1000">
    <property type="entry name" value="HAD superfamily/HAD-like"/>
    <property type="match status" value="1"/>
</dbReference>
<name>A0A6H1ZSF1_9ZZZZ</name>
<gene>
    <name evidence="1" type="ORF">TM448A01723_0008</name>
    <name evidence="2" type="ORF">TM448B01960_0006</name>
</gene>
<accession>A0A6H1ZSF1</accession>
<protein>
    <submittedName>
        <fullName evidence="1">Uncharacterized protein</fullName>
    </submittedName>
</protein>
<evidence type="ECO:0000313" key="2">
    <source>
        <dbReference type="EMBL" id="QJI00447.1"/>
    </source>
</evidence>
<dbReference type="EMBL" id="MT144192">
    <property type="protein sequence ID" value="QJA50392.1"/>
    <property type="molecule type" value="Genomic_DNA"/>
</dbReference>
<dbReference type="InterPro" id="IPR023214">
    <property type="entry name" value="HAD_sf"/>
</dbReference>
<reference evidence="1" key="1">
    <citation type="submission" date="2020-03" db="EMBL/GenBank/DDBJ databases">
        <title>The deep terrestrial virosphere.</title>
        <authorList>
            <person name="Holmfeldt K."/>
            <person name="Nilsson E."/>
            <person name="Simone D."/>
            <person name="Lopez-Fernandez M."/>
            <person name="Wu X."/>
            <person name="de Brujin I."/>
            <person name="Lundin D."/>
            <person name="Andersson A."/>
            <person name="Bertilsson S."/>
            <person name="Dopson M."/>
        </authorList>
    </citation>
    <scope>NUCLEOTIDE SEQUENCE</scope>
    <source>
        <strain evidence="1">TM448A01723</strain>
        <strain evidence="2">TM448B01960</strain>
    </source>
</reference>
<sequence>MKEEKKQLLFAAKLGKLGGEKSAKSRFKGKTKEEISEAMSNIRRGKTVCIDLDGTLCKQQPFGDGFIEGEPKQAVKEALDGFKKTGYKIIILTTRLNPSFGGDIEWKKDRIIAWMNKYELPFDEITNNKPSATLYIDNKAVRFMDWEEVIRTWKLQ</sequence>
<dbReference type="InterPro" id="IPR036412">
    <property type="entry name" value="HAD-like_sf"/>
</dbReference>
<proteinExistence type="predicted"/>